<evidence type="ECO:0000313" key="3">
    <source>
        <dbReference type="WBParaSite" id="Gr19_v10_g13986.t1"/>
    </source>
</evidence>
<dbReference type="WBParaSite" id="Gr19_v10_g13986.t1">
    <property type="protein sequence ID" value="Gr19_v10_g13986.t1"/>
    <property type="gene ID" value="Gr19_v10_g13986"/>
</dbReference>
<reference evidence="3" key="1">
    <citation type="submission" date="2022-11" db="UniProtKB">
        <authorList>
            <consortium name="WormBaseParasite"/>
        </authorList>
    </citation>
    <scope>IDENTIFICATION</scope>
</reference>
<evidence type="ECO:0000313" key="2">
    <source>
        <dbReference type="Proteomes" id="UP000887572"/>
    </source>
</evidence>
<accession>A0A914H4S8</accession>
<dbReference type="AlphaFoldDB" id="A0A914H4S8"/>
<feature type="region of interest" description="Disordered" evidence="1">
    <location>
        <begin position="1"/>
        <end position="36"/>
    </location>
</feature>
<proteinExistence type="predicted"/>
<protein>
    <submittedName>
        <fullName evidence="3">Ribosomal protein S2</fullName>
    </submittedName>
</protein>
<dbReference type="Proteomes" id="UP000887572">
    <property type="component" value="Unplaced"/>
</dbReference>
<sequence length="259" mass="28703">MKGLAHPVKGLAQPRRGLPGQQKACPAKKGPKMHHNKNVFSSKRYKDLSSAIERALFGRDQDQLHLLQDIGGSSNNALRTDLPTEKQYKTVSLLLHGVLKNNKQISFNCTCTAVSGARAVINLVCKMIAAKGDDIARIHLIGQSKSCALWEYVLQLRDSWNKQVCLMVVNRPKGEHDFVTNVARYNQRTQVEVLNFDDYPTVETGYVFTLVPGESLLAVLLPLDGVGMTTWTNKGCIVVMLICRVFGSAPLQLMPNCTR</sequence>
<evidence type="ECO:0000256" key="1">
    <source>
        <dbReference type="SAM" id="MobiDB-lite"/>
    </source>
</evidence>
<name>A0A914H4S8_GLORO</name>
<organism evidence="2 3">
    <name type="scientific">Globodera rostochiensis</name>
    <name type="common">Golden nematode worm</name>
    <name type="synonym">Heterodera rostochiensis</name>
    <dbReference type="NCBI Taxonomy" id="31243"/>
    <lineage>
        <taxon>Eukaryota</taxon>
        <taxon>Metazoa</taxon>
        <taxon>Ecdysozoa</taxon>
        <taxon>Nematoda</taxon>
        <taxon>Chromadorea</taxon>
        <taxon>Rhabditida</taxon>
        <taxon>Tylenchina</taxon>
        <taxon>Tylenchomorpha</taxon>
        <taxon>Tylenchoidea</taxon>
        <taxon>Heteroderidae</taxon>
        <taxon>Heteroderinae</taxon>
        <taxon>Globodera</taxon>
    </lineage>
</organism>
<keyword evidence="2" id="KW-1185">Reference proteome</keyword>